<accession>H1FZN4</accession>
<reference evidence="5 6" key="1">
    <citation type="journal article" date="2012" name="Proc. Natl. Acad. Sci. U.S.A.">
        <title>Genome and physiology of a model Epsilonproteobacterium responsible for sulfide detoxification in marine oxygen depletion zones.</title>
        <authorList>
            <person name="Grote J."/>
            <person name="Schott T."/>
            <person name="Bruckner C.G."/>
            <person name="Glockner F.O."/>
            <person name="Jost G."/>
            <person name="Teeling H."/>
            <person name="Labrenz M."/>
            <person name="Jurgens K."/>
        </authorList>
    </citation>
    <scope>NUCLEOTIDE SEQUENCE [LARGE SCALE GENOMIC DNA]</scope>
    <source>
        <strain evidence="5 6">GD1</strain>
    </source>
</reference>
<keyword evidence="3" id="KW-0949">S-adenosyl-L-methionine</keyword>
<dbReference type="AlphaFoldDB" id="H1FZN4"/>
<organism evidence="5 6">
    <name type="scientific">Sulfurimonas gotlandica (strain DSM 19862 / JCM 16533 / GD1)</name>
    <dbReference type="NCBI Taxonomy" id="929558"/>
    <lineage>
        <taxon>Bacteria</taxon>
        <taxon>Pseudomonadati</taxon>
        <taxon>Campylobacterota</taxon>
        <taxon>Epsilonproteobacteria</taxon>
        <taxon>Campylobacterales</taxon>
        <taxon>Sulfurimonadaceae</taxon>
        <taxon>Sulfurimonas</taxon>
    </lineage>
</organism>
<name>H1FZN4_SULGG</name>
<proteinExistence type="predicted"/>
<dbReference type="EMBL" id="AFRZ01000001">
    <property type="protein sequence ID" value="EHP31041.1"/>
    <property type="molecule type" value="Genomic_DNA"/>
</dbReference>
<dbReference type="PANTHER" id="PTHR43042:SF3">
    <property type="entry name" value="RIBOSOMAL RNA LARGE SUBUNIT METHYLTRANSFERASE YWBD-RELATED"/>
    <property type="match status" value="1"/>
</dbReference>
<keyword evidence="6" id="KW-1185">Reference proteome</keyword>
<comment type="caution">
    <text evidence="5">The sequence shown here is derived from an EMBL/GenBank/DDBJ whole genome shotgun (WGS) entry which is preliminary data.</text>
</comment>
<dbReference type="Proteomes" id="UP000006431">
    <property type="component" value="Unassembled WGS sequence"/>
</dbReference>
<dbReference type="GO" id="GO:0008168">
    <property type="term" value="F:methyltransferase activity"/>
    <property type="evidence" value="ECO:0007669"/>
    <property type="project" value="UniProtKB-KW"/>
</dbReference>
<evidence type="ECO:0000256" key="1">
    <source>
        <dbReference type="ARBA" id="ARBA00022603"/>
    </source>
</evidence>
<dbReference type="STRING" id="929558.SMGD1_2519"/>
<dbReference type="GO" id="GO:0032259">
    <property type="term" value="P:methylation"/>
    <property type="evidence" value="ECO:0007669"/>
    <property type="project" value="UniProtKB-KW"/>
</dbReference>
<protein>
    <submittedName>
        <fullName evidence="5">Putative SAM-dependent methyltransferase</fullName>
    </submittedName>
</protein>
<evidence type="ECO:0000256" key="3">
    <source>
        <dbReference type="ARBA" id="ARBA00022691"/>
    </source>
</evidence>
<gene>
    <name evidence="5" type="ORF">SMGD1_2519</name>
</gene>
<evidence type="ECO:0000256" key="2">
    <source>
        <dbReference type="ARBA" id="ARBA00022679"/>
    </source>
</evidence>
<evidence type="ECO:0000313" key="5">
    <source>
        <dbReference type="EMBL" id="EHP31041.1"/>
    </source>
</evidence>
<dbReference type="eggNOG" id="COG1092">
    <property type="taxonomic scope" value="Bacteria"/>
</dbReference>
<dbReference type="HOGENOM" id="CLU_014042_1_0_7"/>
<dbReference type="InterPro" id="IPR029063">
    <property type="entry name" value="SAM-dependent_MTases_sf"/>
</dbReference>
<dbReference type="Gene3D" id="3.40.50.150">
    <property type="entry name" value="Vaccinia Virus protein VP39"/>
    <property type="match status" value="1"/>
</dbReference>
<dbReference type="Pfam" id="PF10672">
    <property type="entry name" value="Methyltrans_SAM"/>
    <property type="match status" value="1"/>
</dbReference>
<evidence type="ECO:0000259" key="4">
    <source>
        <dbReference type="Pfam" id="PF10672"/>
    </source>
</evidence>
<dbReference type="RefSeq" id="WP_008341489.1">
    <property type="nucleotide sequence ID" value="NZ_AFRZ01000001.1"/>
</dbReference>
<dbReference type="SUPFAM" id="SSF53335">
    <property type="entry name" value="S-adenosyl-L-methionine-dependent methyltransferases"/>
    <property type="match status" value="1"/>
</dbReference>
<dbReference type="OrthoDB" id="9805492at2"/>
<dbReference type="PANTHER" id="PTHR43042">
    <property type="entry name" value="SAM-DEPENDENT METHYLTRANSFERASE"/>
    <property type="match status" value="1"/>
</dbReference>
<evidence type="ECO:0000313" key="6">
    <source>
        <dbReference type="Proteomes" id="UP000006431"/>
    </source>
</evidence>
<feature type="domain" description="S-adenosylmethionine-dependent methyltransferase" evidence="4">
    <location>
        <begin position="22"/>
        <end position="299"/>
    </location>
</feature>
<dbReference type="PATRIC" id="fig|929558.5.peg.2508"/>
<dbReference type="InterPro" id="IPR019614">
    <property type="entry name" value="SAM-dep_methyl-trfase"/>
</dbReference>
<sequence length="306" mass="34975">MTISDIQKHLEENSKDLSTEFKRLFHGRGELYKGWKHLSVDSIDDILSVALYFEEENEVELIEMLKSFVASSRHKTIVLQRRYIKGSPSELIVGELADDLFVVENGMKIKLNLLSNLNSGYFPDMKNGREFVKANSKDKSVLNLFSYTCAFSVAAMLGGAYKVFNIDMSKSALSTGRTNHHLNDIDTKSVSFFSYNILKSFSSIKRKGPYDLIIIDPPTFQKGSFEATKDYRKLINKLEQIASEDCTLLACLNSPDLEAEFIKELIKELAPSFMFIKRLENVEEFQSEDEERSLKNLVFQRSKIIV</sequence>
<keyword evidence="1 5" id="KW-0489">Methyltransferase</keyword>
<keyword evidence="2 5" id="KW-0808">Transferase</keyword>